<gene>
    <name evidence="1" type="ORF">Mgra_00002801</name>
</gene>
<name>A0A8S9ZWY4_9BILA</name>
<comment type="caution">
    <text evidence="1">The sequence shown here is derived from an EMBL/GenBank/DDBJ whole genome shotgun (WGS) entry which is preliminary data.</text>
</comment>
<dbReference type="EMBL" id="JABEBT010000017">
    <property type="protein sequence ID" value="KAF7637827.1"/>
    <property type="molecule type" value="Genomic_DNA"/>
</dbReference>
<keyword evidence="2" id="KW-1185">Reference proteome</keyword>
<accession>A0A8S9ZWY4</accession>
<dbReference type="Proteomes" id="UP000605970">
    <property type="component" value="Unassembled WGS sequence"/>
</dbReference>
<proteinExistence type="predicted"/>
<organism evidence="1 2">
    <name type="scientific">Meloidogyne graminicola</name>
    <dbReference type="NCBI Taxonomy" id="189291"/>
    <lineage>
        <taxon>Eukaryota</taxon>
        <taxon>Metazoa</taxon>
        <taxon>Ecdysozoa</taxon>
        <taxon>Nematoda</taxon>
        <taxon>Chromadorea</taxon>
        <taxon>Rhabditida</taxon>
        <taxon>Tylenchina</taxon>
        <taxon>Tylenchomorpha</taxon>
        <taxon>Tylenchoidea</taxon>
        <taxon>Meloidogynidae</taxon>
        <taxon>Meloidogyninae</taxon>
        <taxon>Meloidogyne</taxon>
    </lineage>
</organism>
<evidence type="ECO:0000313" key="2">
    <source>
        <dbReference type="Proteomes" id="UP000605970"/>
    </source>
</evidence>
<reference evidence="1" key="1">
    <citation type="journal article" date="2020" name="Ecol. Evol.">
        <title>Genome structure and content of the rice root-knot nematode (Meloidogyne graminicola).</title>
        <authorList>
            <person name="Phan N.T."/>
            <person name="Danchin E.G.J."/>
            <person name="Klopp C."/>
            <person name="Perfus-Barbeoch L."/>
            <person name="Kozlowski D.K."/>
            <person name="Koutsovoulos G.D."/>
            <person name="Lopez-Roques C."/>
            <person name="Bouchez O."/>
            <person name="Zahm M."/>
            <person name="Besnard G."/>
            <person name="Bellafiore S."/>
        </authorList>
    </citation>
    <scope>NUCLEOTIDE SEQUENCE</scope>
    <source>
        <strain evidence="1">VN-18</strain>
    </source>
</reference>
<protein>
    <submittedName>
        <fullName evidence="1">Uncharacterized protein</fullName>
    </submittedName>
</protein>
<dbReference type="AlphaFoldDB" id="A0A8S9ZWY4"/>
<evidence type="ECO:0000313" key="1">
    <source>
        <dbReference type="EMBL" id="KAF7637827.1"/>
    </source>
</evidence>
<sequence>MSCSGQSRFFNKVSKSPRELFLRIRMKSNIPEEETDLFKSRTRPGEFNASNLANSMKGGELSVQLGT</sequence>